<sequence>MGRLDGKVAIISGGSKGQGAVEAKLFVSEGAKVLFGDILDDEGQQIESEIAETGGEATYCHLDVTNESDWESVVRLAEEKYGRLDILVNNAGVSIRHDGMDLSGDEWDAVMNINAKGVFLGTKACIPAMQRSGGGSIVNISSIAGNYGRPLAAPVYSASKGAVRVFTKSTAGRFSADGIRANSIHPGPIDTDMIRAATNSVSPESRVGEIPLGRLGKPEDVAFGVLFLASDESSFITASELTIDGGVTGIRP</sequence>
<dbReference type="Gene3D" id="3.40.50.720">
    <property type="entry name" value="NAD(P)-binding Rossmann-like Domain"/>
    <property type="match status" value="1"/>
</dbReference>
<dbReference type="PANTHER" id="PTHR42760:SF133">
    <property type="entry name" value="3-OXOACYL-[ACYL-CARRIER-PROTEIN] REDUCTASE"/>
    <property type="match status" value="1"/>
</dbReference>
<comment type="similarity">
    <text evidence="1">Belongs to the short-chain dehydrogenases/reductases (SDR) family.</text>
</comment>
<dbReference type="PRINTS" id="PR00080">
    <property type="entry name" value="SDRFAMILY"/>
</dbReference>
<organism evidence="3">
    <name type="scientific">marine metagenome</name>
    <dbReference type="NCBI Taxonomy" id="408172"/>
    <lineage>
        <taxon>unclassified sequences</taxon>
        <taxon>metagenomes</taxon>
        <taxon>ecological metagenomes</taxon>
    </lineage>
</organism>
<dbReference type="InterPro" id="IPR020904">
    <property type="entry name" value="Sc_DH/Rdtase_CS"/>
</dbReference>
<keyword evidence="2" id="KW-0560">Oxidoreductase</keyword>
<dbReference type="Pfam" id="PF13561">
    <property type="entry name" value="adh_short_C2"/>
    <property type="match status" value="1"/>
</dbReference>
<dbReference type="SUPFAM" id="SSF51735">
    <property type="entry name" value="NAD(P)-binding Rossmann-fold domains"/>
    <property type="match status" value="1"/>
</dbReference>
<dbReference type="AlphaFoldDB" id="A0A381UYK4"/>
<evidence type="ECO:0000256" key="2">
    <source>
        <dbReference type="ARBA" id="ARBA00023002"/>
    </source>
</evidence>
<proteinExistence type="inferred from homology"/>
<evidence type="ECO:0008006" key="4">
    <source>
        <dbReference type="Google" id="ProtNLM"/>
    </source>
</evidence>
<dbReference type="InterPro" id="IPR036291">
    <property type="entry name" value="NAD(P)-bd_dom_sf"/>
</dbReference>
<name>A0A381UYK4_9ZZZZ</name>
<dbReference type="PRINTS" id="PR00081">
    <property type="entry name" value="GDHRDH"/>
</dbReference>
<evidence type="ECO:0000256" key="1">
    <source>
        <dbReference type="ARBA" id="ARBA00006484"/>
    </source>
</evidence>
<dbReference type="InterPro" id="IPR002347">
    <property type="entry name" value="SDR_fam"/>
</dbReference>
<dbReference type="PANTHER" id="PTHR42760">
    <property type="entry name" value="SHORT-CHAIN DEHYDROGENASES/REDUCTASES FAMILY MEMBER"/>
    <property type="match status" value="1"/>
</dbReference>
<dbReference type="PROSITE" id="PS00061">
    <property type="entry name" value="ADH_SHORT"/>
    <property type="match status" value="1"/>
</dbReference>
<dbReference type="NCBIfam" id="NF005559">
    <property type="entry name" value="PRK07231.1"/>
    <property type="match status" value="1"/>
</dbReference>
<gene>
    <name evidence="3" type="ORF">METZ01_LOCUS85311</name>
</gene>
<dbReference type="EMBL" id="UINC01007283">
    <property type="protein sequence ID" value="SVA32457.1"/>
    <property type="molecule type" value="Genomic_DNA"/>
</dbReference>
<dbReference type="GO" id="GO:0016616">
    <property type="term" value="F:oxidoreductase activity, acting on the CH-OH group of donors, NAD or NADP as acceptor"/>
    <property type="evidence" value="ECO:0007669"/>
    <property type="project" value="TreeGrafter"/>
</dbReference>
<dbReference type="FunFam" id="3.40.50.720:FF:000084">
    <property type="entry name" value="Short-chain dehydrogenase reductase"/>
    <property type="match status" value="1"/>
</dbReference>
<accession>A0A381UYK4</accession>
<evidence type="ECO:0000313" key="3">
    <source>
        <dbReference type="EMBL" id="SVA32457.1"/>
    </source>
</evidence>
<protein>
    <recommendedName>
        <fullName evidence="4">Cyclopentanol dehydrogenase</fullName>
    </recommendedName>
</protein>
<reference evidence="3" key="1">
    <citation type="submission" date="2018-05" db="EMBL/GenBank/DDBJ databases">
        <authorList>
            <person name="Lanie J.A."/>
            <person name="Ng W.-L."/>
            <person name="Kazmierczak K.M."/>
            <person name="Andrzejewski T.M."/>
            <person name="Davidsen T.M."/>
            <person name="Wayne K.J."/>
            <person name="Tettelin H."/>
            <person name="Glass J.I."/>
            <person name="Rusch D."/>
            <person name="Podicherti R."/>
            <person name="Tsui H.-C.T."/>
            <person name="Winkler M.E."/>
        </authorList>
    </citation>
    <scope>NUCLEOTIDE SEQUENCE</scope>
</reference>